<evidence type="ECO:0000313" key="1">
    <source>
        <dbReference type="EMBL" id="CAF1603580.1"/>
    </source>
</evidence>
<accession>A0A816B3A9</accession>
<dbReference type="AlphaFoldDB" id="A0A816B3A9"/>
<reference evidence="1" key="1">
    <citation type="submission" date="2021-02" db="EMBL/GenBank/DDBJ databases">
        <authorList>
            <person name="Nowell W R."/>
        </authorList>
    </citation>
    <scope>NUCLEOTIDE SEQUENCE</scope>
</reference>
<organism evidence="1 2">
    <name type="scientific">Rotaria magnacalcarata</name>
    <dbReference type="NCBI Taxonomy" id="392030"/>
    <lineage>
        <taxon>Eukaryota</taxon>
        <taxon>Metazoa</taxon>
        <taxon>Spiralia</taxon>
        <taxon>Gnathifera</taxon>
        <taxon>Rotifera</taxon>
        <taxon>Eurotatoria</taxon>
        <taxon>Bdelloidea</taxon>
        <taxon>Philodinida</taxon>
        <taxon>Philodinidae</taxon>
        <taxon>Rotaria</taxon>
    </lineage>
</organism>
<dbReference type="EMBL" id="CAJNOW010011822">
    <property type="protein sequence ID" value="CAF1603580.1"/>
    <property type="molecule type" value="Genomic_DNA"/>
</dbReference>
<sequence length="240" mass="27363">MGAGNRTGKTAVNRRFSCGFYYMGRCFLTAERSIRLPRQWEPLTEQKSALNEVPAKSKLTVPGELPYPMENSSQPSMPAVPNASFFQFHLPSSLPKLSSSSYVNMDRLSISKPMLLWIDSSDNDRKLKKEIEKNHPTLEIQFKPTYKEAEEYLTANLRDIQGRDTVIIVCRGFYSAEGRSYTDVAQLLDTLNLGELPMAVYTRSVTMLLERTPNHPKRVEIFDKQSALLAFINRYLQSLL</sequence>
<dbReference type="OrthoDB" id="10050752at2759"/>
<gene>
    <name evidence="1" type="ORF">KQP761_LOCUS22568</name>
</gene>
<comment type="caution">
    <text evidence="1">The sequence shown here is derived from an EMBL/GenBank/DDBJ whole genome shotgun (WGS) entry which is preliminary data.</text>
</comment>
<dbReference type="Proteomes" id="UP000663834">
    <property type="component" value="Unassembled WGS sequence"/>
</dbReference>
<proteinExistence type="predicted"/>
<name>A0A816B3A9_9BILA</name>
<evidence type="ECO:0000313" key="2">
    <source>
        <dbReference type="Proteomes" id="UP000663834"/>
    </source>
</evidence>
<protein>
    <submittedName>
        <fullName evidence="1">Uncharacterized protein</fullName>
    </submittedName>
</protein>